<evidence type="ECO:0000313" key="12">
    <source>
        <dbReference type="Proteomes" id="UP000600449"/>
    </source>
</evidence>
<dbReference type="EMBL" id="BMMF01000002">
    <property type="protein sequence ID" value="GGK22774.1"/>
    <property type="molecule type" value="Genomic_DNA"/>
</dbReference>
<accession>A0A917Q4W4</accession>
<keyword evidence="3 9" id="KW-0812">Transmembrane</keyword>
<dbReference type="RefSeq" id="WP_188909606.1">
    <property type="nucleotide sequence ID" value="NZ_BMMF01000002.1"/>
</dbReference>
<dbReference type="AlphaFoldDB" id="A0A917Q4W4"/>
<evidence type="ECO:0000256" key="2">
    <source>
        <dbReference type="ARBA" id="ARBA00022475"/>
    </source>
</evidence>
<keyword evidence="12" id="KW-1185">Reference proteome</keyword>
<reference evidence="11 12" key="1">
    <citation type="journal article" date="2014" name="Int. J. Syst. Evol. Microbiol.">
        <title>Complete genome sequence of Corynebacterium casei LMG S-19264T (=DSM 44701T), isolated from a smear-ripened cheese.</title>
        <authorList>
            <consortium name="US DOE Joint Genome Institute (JGI-PGF)"/>
            <person name="Walter F."/>
            <person name="Albersmeier A."/>
            <person name="Kalinowski J."/>
            <person name="Ruckert C."/>
        </authorList>
    </citation>
    <scope>NUCLEOTIDE SEQUENCE [LARGE SCALE GENOMIC DNA]</scope>
    <source>
        <strain evidence="11 12">CGMCC 1.9161</strain>
    </source>
</reference>
<dbReference type="PANTHER" id="PTHR38035">
    <property type="entry name" value="UPF0070 PROTEIN YFGM"/>
    <property type="match status" value="1"/>
</dbReference>
<evidence type="ECO:0000256" key="7">
    <source>
        <dbReference type="ARBA" id="ARBA00024197"/>
    </source>
</evidence>
<evidence type="ECO:0000256" key="8">
    <source>
        <dbReference type="ARBA" id="ARBA00024235"/>
    </source>
</evidence>
<dbReference type="Proteomes" id="UP000600449">
    <property type="component" value="Unassembled WGS sequence"/>
</dbReference>
<protein>
    <recommendedName>
        <fullName evidence="8">Ancillary SecYEG translocon subunit</fullName>
    </recommendedName>
</protein>
<evidence type="ECO:0000256" key="3">
    <source>
        <dbReference type="ARBA" id="ARBA00022692"/>
    </source>
</evidence>
<dbReference type="GO" id="GO:0005886">
    <property type="term" value="C:plasma membrane"/>
    <property type="evidence" value="ECO:0007669"/>
    <property type="project" value="UniProtKB-SubCell"/>
</dbReference>
<evidence type="ECO:0000313" key="11">
    <source>
        <dbReference type="EMBL" id="GGK22774.1"/>
    </source>
</evidence>
<dbReference type="InterPro" id="IPR026039">
    <property type="entry name" value="YfgM"/>
</dbReference>
<keyword evidence="5 9" id="KW-0472">Membrane</keyword>
<organism evidence="11 12">
    <name type="scientific">Salinarimonas ramus</name>
    <dbReference type="NCBI Taxonomy" id="690164"/>
    <lineage>
        <taxon>Bacteria</taxon>
        <taxon>Pseudomonadati</taxon>
        <taxon>Pseudomonadota</taxon>
        <taxon>Alphaproteobacteria</taxon>
        <taxon>Hyphomicrobiales</taxon>
        <taxon>Salinarimonadaceae</taxon>
        <taxon>Salinarimonas</taxon>
    </lineage>
</organism>
<sequence length="219" mass="23079">MDQFTREVDEEYRRAQMAALWKRFGSLIVSVLVVVIVGVAGYTWWEARETQRAEAASLALYEASSLSADGRTDEARAVLDGLVEEAPGATAILARLRLAALSAQTDTAAGVAAYEAIAADTSAPAVLRDLARLRAALLQIDSAPDTALPVLQSLAAGEGAFRHTAREQLGLAALDRGDYDAAGEWFDQIAVDPQTPGALRQRLAIYSALVAAGPLGGAN</sequence>
<evidence type="ECO:0000256" key="6">
    <source>
        <dbReference type="ARBA" id="ARBA00023186"/>
    </source>
</evidence>
<dbReference type="InterPro" id="IPR011990">
    <property type="entry name" value="TPR-like_helical_dom_sf"/>
</dbReference>
<evidence type="ECO:0000256" key="5">
    <source>
        <dbReference type="ARBA" id="ARBA00023136"/>
    </source>
</evidence>
<feature type="domain" description="Ancillary SecYEG translocon subunit/Cell division coordinator CpoB TPR" evidence="10">
    <location>
        <begin position="20"/>
        <end position="186"/>
    </location>
</feature>
<comment type="similarity">
    <text evidence="7">Belongs to the YfgM family.</text>
</comment>
<dbReference type="PANTHER" id="PTHR38035:SF1">
    <property type="entry name" value="ANCILLARY SECYEG TRANSLOCON SUBUNIT"/>
    <property type="match status" value="1"/>
</dbReference>
<name>A0A917Q4W4_9HYPH</name>
<dbReference type="GO" id="GO:0044877">
    <property type="term" value="F:protein-containing complex binding"/>
    <property type="evidence" value="ECO:0007669"/>
    <property type="project" value="InterPro"/>
</dbReference>
<comment type="caution">
    <text evidence="11">The sequence shown here is derived from an EMBL/GenBank/DDBJ whole genome shotgun (WGS) entry which is preliminary data.</text>
</comment>
<dbReference type="InterPro" id="IPR018704">
    <property type="entry name" value="SecYEG/CpoB_TPR"/>
</dbReference>
<keyword evidence="6" id="KW-0143">Chaperone</keyword>
<keyword evidence="2" id="KW-1003">Cell membrane</keyword>
<comment type="subcellular location">
    <subcellularLocation>
        <location evidence="1">Cell membrane</location>
        <topology evidence="1">Single-pass type II membrane protein</topology>
    </subcellularLocation>
</comment>
<evidence type="ECO:0000256" key="4">
    <source>
        <dbReference type="ARBA" id="ARBA00022989"/>
    </source>
</evidence>
<proteinExistence type="inferred from homology"/>
<keyword evidence="4 9" id="KW-1133">Transmembrane helix</keyword>
<gene>
    <name evidence="11" type="ORF">GCM10011322_06860</name>
</gene>
<dbReference type="Gene3D" id="1.25.40.10">
    <property type="entry name" value="Tetratricopeptide repeat domain"/>
    <property type="match status" value="1"/>
</dbReference>
<evidence type="ECO:0000256" key="1">
    <source>
        <dbReference type="ARBA" id="ARBA00004401"/>
    </source>
</evidence>
<evidence type="ECO:0000259" key="10">
    <source>
        <dbReference type="Pfam" id="PF09976"/>
    </source>
</evidence>
<feature type="transmembrane region" description="Helical" evidence="9">
    <location>
        <begin position="24"/>
        <end position="45"/>
    </location>
</feature>
<dbReference type="Pfam" id="PF09976">
    <property type="entry name" value="TPR_21"/>
    <property type="match status" value="1"/>
</dbReference>
<evidence type="ECO:0000256" key="9">
    <source>
        <dbReference type="SAM" id="Phobius"/>
    </source>
</evidence>